<reference evidence="6 7" key="1">
    <citation type="submission" date="2016-10" db="EMBL/GenBank/DDBJ databases">
        <authorList>
            <person name="de Groot N.N."/>
        </authorList>
    </citation>
    <scope>NUCLEOTIDE SEQUENCE [LARGE SCALE GENOMIC DNA]</scope>
    <source>
        <strain evidence="6 7">DSM 25383</strain>
    </source>
</reference>
<dbReference type="InterPro" id="IPR032285">
    <property type="entry name" value="Metallophos_N"/>
</dbReference>
<keyword evidence="7" id="KW-1185">Reference proteome</keyword>
<dbReference type="EMBL" id="FNRI01000004">
    <property type="protein sequence ID" value="SEA53247.1"/>
    <property type="molecule type" value="Genomic_DNA"/>
</dbReference>
<feature type="chain" id="PRO_5010209133" evidence="2">
    <location>
        <begin position="20"/>
        <end position="556"/>
    </location>
</feature>
<feature type="region of interest" description="Disordered" evidence="1">
    <location>
        <begin position="24"/>
        <end position="49"/>
    </location>
</feature>
<proteinExistence type="predicted"/>
<dbReference type="Proteomes" id="UP000183253">
    <property type="component" value="Unassembled WGS sequence"/>
</dbReference>
<dbReference type="Gene3D" id="3.60.21.10">
    <property type="match status" value="1"/>
</dbReference>
<feature type="domain" description="Calcineurin-like phosphoesterase N-terminal" evidence="5">
    <location>
        <begin position="58"/>
        <end position="139"/>
    </location>
</feature>
<evidence type="ECO:0000313" key="6">
    <source>
        <dbReference type="EMBL" id="SEA53247.1"/>
    </source>
</evidence>
<gene>
    <name evidence="6" type="ORF">SAMN05444145_10497</name>
</gene>
<evidence type="ECO:0000256" key="2">
    <source>
        <dbReference type="SAM" id="SignalP"/>
    </source>
</evidence>
<organism evidence="6 7">
    <name type="scientific">Alistipes timonensis JC136</name>
    <dbReference type="NCBI Taxonomy" id="1033731"/>
    <lineage>
        <taxon>Bacteria</taxon>
        <taxon>Pseudomonadati</taxon>
        <taxon>Bacteroidota</taxon>
        <taxon>Bacteroidia</taxon>
        <taxon>Bacteroidales</taxon>
        <taxon>Rikenellaceae</taxon>
        <taxon>Alistipes</taxon>
    </lineage>
</organism>
<keyword evidence="2" id="KW-0732">Signal</keyword>
<dbReference type="STRING" id="1033731.SAMN05444145_10497"/>
<evidence type="ECO:0000313" key="7">
    <source>
        <dbReference type="Proteomes" id="UP000183253"/>
    </source>
</evidence>
<dbReference type="InterPro" id="IPR029052">
    <property type="entry name" value="Metallo-depent_PP-like"/>
</dbReference>
<evidence type="ECO:0000259" key="4">
    <source>
        <dbReference type="Pfam" id="PF16370"/>
    </source>
</evidence>
<dbReference type="AlphaFoldDB" id="A0A1H4BYW4"/>
<dbReference type="Pfam" id="PF16371">
    <property type="entry name" value="MetallophosN"/>
    <property type="match status" value="1"/>
</dbReference>
<evidence type="ECO:0000259" key="5">
    <source>
        <dbReference type="Pfam" id="PF16371"/>
    </source>
</evidence>
<dbReference type="Pfam" id="PF16370">
    <property type="entry name" value="MetallophosC"/>
    <property type="match status" value="1"/>
</dbReference>
<dbReference type="InterPro" id="IPR032288">
    <property type="entry name" value="Metallophos_C"/>
</dbReference>
<dbReference type="GO" id="GO:0016787">
    <property type="term" value="F:hydrolase activity"/>
    <property type="evidence" value="ECO:0007669"/>
    <property type="project" value="InterPro"/>
</dbReference>
<sequence length="556" mass="61629">MRKLLILFAVSFAVTLFDAGCGKSETGNGQEEPSGPPTPAPGDETDWSKVDPAATVRGVVTCGGAGVQGVVVTDGVNMTRTNKQGAYGLRTSAGKSNLVYLTVPSGYEVESSRGFIPRFYRRLTSPVSVEAVQQHDFTLKKVDNDRHIMIVSADMHIRNRAMIKSASATTPSICPPKGELDSTTFRRTYLETLREYVRGLPSGVPVYGMNLGDMTQESHWTNANKATLANFVNVCERGGMPIQTFHLIGNHDHDMAVQNIAGEDDSEAELAYNAAFGPTYYAVNIGKVHYVVFDNTQYINNGGDRSYTVRLNRRQLDWAQKDADYMTAGTERIVIAWHCPAFRRNPKASTPTPMDNANALLDIYKDKNLPVTIWSGHNHIAETVTVPRSDMTVTEYTHPAVCGAWWYFPLCHDGAPATFTRYDFSGGTITNRRSVNFSDENEQYYRVYNSGQKNVEGKSVVRINVWDWHSTWKIACRENGVTVPASQLKAVNVYDDRYVAVHEACGNGISSFDFLNKYSTDHMLEYTPVTPAADIQLTATDEFGNLLFVINTKVVN</sequence>
<dbReference type="PANTHER" id="PTHR43143">
    <property type="entry name" value="METALLOPHOSPHOESTERASE, CALCINEURIN SUPERFAMILY"/>
    <property type="match status" value="1"/>
</dbReference>
<dbReference type="PANTHER" id="PTHR43143:SF1">
    <property type="entry name" value="SERINE_THREONINE-PROTEIN PHOSPHATASE CPPED1"/>
    <property type="match status" value="1"/>
</dbReference>
<dbReference type="Pfam" id="PF00149">
    <property type="entry name" value="Metallophos"/>
    <property type="match status" value="1"/>
</dbReference>
<dbReference type="RefSeq" id="WP_231290818.1">
    <property type="nucleotide sequence ID" value="NZ_CAEG01000011.1"/>
</dbReference>
<name>A0A1H4BYW4_9BACT</name>
<dbReference type="SUPFAM" id="SSF56300">
    <property type="entry name" value="Metallo-dependent phosphatases"/>
    <property type="match status" value="1"/>
</dbReference>
<evidence type="ECO:0000256" key="1">
    <source>
        <dbReference type="SAM" id="MobiDB-lite"/>
    </source>
</evidence>
<dbReference type="InterPro" id="IPR004843">
    <property type="entry name" value="Calcineurin-like_PHP"/>
</dbReference>
<evidence type="ECO:0000259" key="3">
    <source>
        <dbReference type="Pfam" id="PF00149"/>
    </source>
</evidence>
<protein>
    <submittedName>
        <fullName evidence="6">3',5'-cyclic AMP phosphodiesterase CpdA</fullName>
    </submittedName>
</protein>
<feature type="signal peptide" evidence="2">
    <location>
        <begin position="1"/>
        <end position="19"/>
    </location>
</feature>
<dbReference type="InterPro" id="IPR051918">
    <property type="entry name" value="STPP_CPPED1"/>
</dbReference>
<feature type="domain" description="Calcineurin-like phosphoesterase C-terminal" evidence="4">
    <location>
        <begin position="395"/>
        <end position="545"/>
    </location>
</feature>
<feature type="domain" description="Calcineurin-like phosphoesterase" evidence="3">
    <location>
        <begin position="153"/>
        <end position="380"/>
    </location>
</feature>
<accession>A0A1H4BYW4</accession>